<dbReference type="EMBL" id="JACGWM010001967">
    <property type="protein sequence ID" value="KAL0285061.1"/>
    <property type="molecule type" value="Genomic_DNA"/>
</dbReference>
<name>A0AAW2ISJ3_9LAMI</name>
<dbReference type="AlphaFoldDB" id="A0AAW2ISJ3"/>
<evidence type="ECO:0000256" key="1">
    <source>
        <dbReference type="SAM" id="MobiDB-lite"/>
    </source>
</evidence>
<reference evidence="2" key="2">
    <citation type="journal article" date="2024" name="Plant">
        <title>Genomic evolution and insights into agronomic trait innovations of Sesamum species.</title>
        <authorList>
            <person name="Miao H."/>
            <person name="Wang L."/>
            <person name="Qu L."/>
            <person name="Liu H."/>
            <person name="Sun Y."/>
            <person name="Le M."/>
            <person name="Wang Q."/>
            <person name="Wei S."/>
            <person name="Zheng Y."/>
            <person name="Lin W."/>
            <person name="Duan Y."/>
            <person name="Cao H."/>
            <person name="Xiong S."/>
            <person name="Wang X."/>
            <person name="Wei L."/>
            <person name="Li C."/>
            <person name="Ma Q."/>
            <person name="Ju M."/>
            <person name="Zhao R."/>
            <person name="Li G."/>
            <person name="Mu C."/>
            <person name="Tian Q."/>
            <person name="Mei H."/>
            <person name="Zhang T."/>
            <person name="Gao T."/>
            <person name="Zhang H."/>
        </authorList>
    </citation>
    <scope>NUCLEOTIDE SEQUENCE</scope>
    <source>
        <strain evidence="2">KEN8</strain>
    </source>
</reference>
<feature type="region of interest" description="Disordered" evidence="1">
    <location>
        <begin position="24"/>
        <end position="47"/>
    </location>
</feature>
<feature type="region of interest" description="Disordered" evidence="1">
    <location>
        <begin position="317"/>
        <end position="372"/>
    </location>
</feature>
<dbReference type="PANTHER" id="PTHR33223:SF3">
    <property type="match status" value="1"/>
</dbReference>
<protein>
    <recommendedName>
        <fullName evidence="3">Retrotransposon gag protein</fullName>
    </recommendedName>
</protein>
<accession>A0AAW2ISJ3</accession>
<dbReference type="PANTHER" id="PTHR33223">
    <property type="entry name" value="CCHC-TYPE DOMAIN-CONTAINING PROTEIN"/>
    <property type="match status" value="1"/>
</dbReference>
<organism evidence="2">
    <name type="scientific">Sesamum calycinum</name>
    <dbReference type="NCBI Taxonomy" id="2727403"/>
    <lineage>
        <taxon>Eukaryota</taxon>
        <taxon>Viridiplantae</taxon>
        <taxon>Streptophyta</taxon>
        <taxon>Embryophyta</taxon>
        <taxon>Tracheophyta</taxon>
        <taxon>Spermatophyta</taxon>
        <taxon>Magnoliopsida</taxon>
        <taxon>eudicotyledons</taxon>
        <taxon>Gunneridae</taxon>
        <taxon>Pentapetalae</taxon>
        <taxon>asterids</taxon>
        <taxon>lamiids</taxon>
        <taxon>Lamiales</taxon>
        <taxon>Pedaliaceae</taxon>
        <taxon>Sesamum</taxon>
    </lineage>
</organism>
<reference evidence="2" key="1">
    <citation type="submission" date="2020-06" db="EMBL/GenBank/DDBJ databases">
        <authorList>
            <person name="Li T."/>
            <person name="Hu X."/>
            <person name="Zhang T."/>
            <person name="Song X."/>
            <person name="Zhang H."/>
            <person name="Dai N."/>
            <person name="Sheng W."/>
            <person name="Hou X."/>
            <person name="Wei L."/>
        </authorList>
    </citation>
    <scope>NUCLEOTIDE SEQUENCE</scope>
    <source>
        <strain evidence="2">KEN8</strain>
        <tissue evidence="2">Leaf</tissue>
    </source>
</reference>
<evidence type="ECO:0008006" key="3">
    <source>
        <dbReference type="Google" id="ProtNLM"/>
    </source>
</evidence>
<evidence type="ECO:0000313" key="2">
    <source>
        <dbReference type="EMBL" id="KAL0285061.1"/>
    </source>
</evidence>
<feature type="compositionally biased region" description="Polar residues" evidence="1">
    <location>
        <begin position="32"/>
        <end position="41"/>
    </location>
</feature>
<gene>
    <name evidence="2" type="ORF">Scaly_2830200</name>
</gene>
<proteinExistence type="predicted"/>
<comment type="caution">
    <text evidence="2">The sequence shown here is derived from an EMBL/GenBank/DDBJ whole genome shotgun (WGS) entry which is preliminary data.</text>
</comment>
<sequence length="508" mass="57609">MPRSSRTCELEFDLKIEKTARRLQKETKQLKGETSTSSNSKSDFDLDMPTFNESEEVVMVQNTERMINDMTSLDLNQQPFCIEYPTLDVDFELKSGLIHLLPIFRGLAGEDPHKHLKEFRVAIKQKTDSTPCLQDPLLVGTSSRKYFLKITSPLHEQQTSKRKSVEYANFLVKASMGIGGYLKQLVESCPHHQISDLLLIQYFYEGLSEVNRSLVDTASGVALYDKTPIEARKLITTMATNNQQFGSRNDNPPRKINELRTSIDERLDKLSSLEERFIVGNTQQVKAYGICTSSGHATDACPTLQEEPTMRANVVGGFSGPSERGHDLFSNTYNPGWRDHPNLSYGNQPQNFQRPPHQQPPPPQTNSNSGTSLEDMMKTLVANTQQFQQDTRASIQNLESQMSQLASSISRLESQGKLPFQTIINPKQRLVLLPCAVKKKIQFENNTRRGNAQQDKIEDSIERRHAEQAKTGEKLEISPKQAEKLNLTHEEHPKVFVTNLLFRRDCQV</sequence>